<dbReference type="RefSeq" id="WP_114695086.1">
    <property type="nucleotide sequence ID" value="NZ_QQOH01000002.1"/>
</dbReference>
<dbReference type="CDD" id="cd01007">
    <property type="entry name" value="PBP2_BvgS_HisK_like"/>
    <property type="match status" value="1"/>
</dbReference>
<dbReference type="SMART" id="SM00052">
    <property type="entry name" value="EAL"/>
    <property type="match status" value="1"/>
</dbReference>
<dbReference type="InterPro" id="IPR001610">
    <property type="entry name" value="PAC"/>
</dbReference>
<dbReference type="Proteomes" id="UP000253769">
    <property type="component" value="Unassembled WGS sequence"/>
</dbReference>
<dbReference type="PANTHER" id="PTHR44757:SF2">
    <property type="entry name" value="BIOFILM ARCHITECTURE MAINTENANCE PROTEIN MBAA"/>
    <property type="match status" value="1"/>
</dbReference>
<dbReference type="AlphaFoldDB" id="A0A369WL79"/>
<proteinExistence type="predicted"/>
<name>A0A369WL79_9GAMM</name>
<dbReference type="SMART" id="SM00086">
    <property type="entry name" value="PAC"/>
    <property type="match status" value="2"/>
</dbReference>
<dbReference type="InterPro" id="IPR035919">
    <property type="entry name" value="EAL_sf"/>
</dbReference>
<dbReference type="Gene3D" id="3.30.70.270">
    <property type="match status" value="1"/>
</dbReference>
<dbReference type="Pfam" id="PF00990">
    <property type="entry name" value="GGDEF"/>
    <property type="match status" value="1"/>
</dbReference>
<sequence>MFASRSLVLFLALLGSSVLFPFLIDSARASQELSVWRDQNLTAQQIAWLEQHPVLKLGVDRSFSPYEWIDESGHYTGMAADYIRLLEQRLGVEIVPLVDTGQSWSEVLKAAKGGAFHLMSCLVKTPEREDFLLFSDPYLSSAAVIISKQSQGYLGTLDILKGRTVAIHKGHFTSELVKRDYPSIDIVNTPSLQQALELVSNGRADAFVGDANAASLVMKKAGILNLAFSGHTDYQSDFRIGVYKEYTELAGIIATAMASISEAERNAIYQRWQGLELPDGVPLEKIVIGVVLGLALLAVFAYWNYRLRKSEAAQRLSQQRFKNLVETTDAMVWEADVETENFTYISENAVRILGYSVEEWLQPNFWHRNIHPEDRDRAVGYCRTQTSKLLDHEFEYRFVHADGQMLWIRDMVNLVVEDGRPVVMRGLMLDITEKKKAEMLILESEHRFRELIDSLPAIAVQGYDEQLQVTYWNDASERLYGFSQDEVFGKKLSELIIPTTMREDVIRAHRAWVDNGQAIPAAELELQHKDGSLVPVYSSHVLLGSEATGKEMYCIDISLIEQKKAHAELKHLAHFDPLTQLPNRRTFSDRLDQMMKRSGRDGGRIAVMMIDLDHFKEVNDTLGHAYGDLLLQDAAKRLAGCVRETDTVARLGGDEFLLLLDNVADIAAIERIAKNILRQMSEPYSLLDHRSYVTASIGITFYPDDANSEEVLLKNADQAMYAAKGKGRNRFHYFTPEMEVLAQTRRRTLEQLREAIQRQQLEVYYQPIIDLSCGGIRKAEALLRWNHPDGQISPLQFIPLAEETGLIVEIGNWVFTEVARQSEAWARTYQVELQVSVNTSPAQYLDDHCCKPEWFEDILAQGLDPARLCVEITEGLLMEPDQTILQKLLMFRDNGVEVSLDDFGTGYSSLAYLKQFDIDYLKIDKSFVSNLSPTSHDRVLCQAIIAMAHTLGIKVIAEGVETEQQQQLLRQIDCDFAQGYFYSRPLPADQFAATWLEPDSKV</sequence>
<dbReference type="Gene3D" id="3.20.20.450">
    <property type="entry name" value="EAL domain"/>
    <property type="match status" value="1"/>
</dbReference>
<evidence type="ECO:0000259" key="4">
    <source>
        <dbReference type="PROSITE" id="PS50883"/>
    </source>
</evidence>
<feature type="domain" description="PAS" evidence="2">
    <location>
        <begin position="444"/>
        <end position="498"/>
    </location>
</feature>
<dbReference type="InterPro" id="IPR013655">
    <property type="entry name" value="PAS_fold_3"/>
</dbReference>
<evidence type="ECO:0000259" key="3">
    <source>
        <dbReference type="PROSITE" id="PS50113"/>
    </source>
</evidence>
<dbReference type="SMART" id="SM00091">
    <property type="entry name" value="PAS"/>
    <property type="match status" value="2"/>
</dbReference>
<dbReference type="Pfam" id="PF00497">
    <property type="entry name" value="SBP_bac_3"/>
    <property type="match status" value="1"/>
</dbReference>
<dbReference type="InterPro" id="IPR052155">
    <property type="entry name" value="Biofilm_reg_signaling"/>
</dbReference>
<evidence type="ECO:0000313" key="6">
    <source>
        <dbReference type="EMBL" id="RDE22462.1"/>
    </source>
</evidence>
<feature type="domain" description="PAS" evidence="2">
    <location>
        <begin position="317"/>
        <end position="376"/>
    </location>
</feature>
<dbReference type="SUPFAM" id="SSF55785">
    <property type="entry name" value="PYP-like sensor domain (PAS domain)"/>
    <property type="match status" value="2"/>
</dbReference>
<evidence type="ECO:0000259" key="2">
    <source>
        <dbReference type="PROSITE" id="PS50112"/>
    </source>
</evidence>
<feature type="domain" description="EAL" evidence="4">
    <location>
        <begin position="745"/>
        <end position="999"/>
    </location>
</feature>
<organism evidence="6 7">
    <name type="scientific">Motiliproteus coralliicola</name>
    <dbReference type="NCBI Taxonomy" id="2283196"/>
    <lineage>
        <taxon>Bacteria</taxon>
        <taxon>Pseudomonadati</taxon>
        <taxon>Pseudomonadota</taxon>
        <taxon>Gammaproteobacteria</taxon>
        <taxon>Oceanospirillales</taxon>
        <taxon>Oceanospirillaceae</taxon>
        <taxon>Motiliproteus</taxon>
    </lineage>
</organism>
<dbReference type="Gene3D" id="3.40.190.10">
    <property type="entry name" value="Periplasmic binding protein-like II"/>
    <property type="match status" value="2"/>
</dbReference>
<gene>
    <name evidence="6" type="ORF">DV711_07600</name>
</gene>
<dbReference type="CDD" id="cd01949">
    <property type="entry name" value="GGDEF"/>
    <property type="match status" value="1"/>
</dbReference>
<feature type="domain" description="PAC" evidence="3">
    <location>
        <begin position="392"/>
        <end position="443"/>
    </location>
</feature>
<dbReference type="InterPro" id="IPR000700">
    <property type="entry name" value="PAS-assoc_C"/>
</dbReference>
<dbReference type="PANTHER" id="PTHR44757">
    <property type="entry name" value="DIGUANYLATE CYCLASE DGCP"/>
    <property type="match status" value="1"/>
</dbReference>
<evidence type="ECO:0000259" key="5">
    <source>
        <dbReference type="PROSITE" id="PS50887"/>
    </source>
</evidence>
<protein>
    <submittedName>
        <fullName evidence="6">Bifunctional diguanylate cyclase/phosphodiesterase</fullName>
    </submittedName>
</protein>
<comment type="cofactor">
    <cofactor evidence="1">
        <name>Mg(2+)</name>
        <dbReference type="ChEBI" id="CHEBI:18420"/>
    </cofactor>
</comment>
<reference evidence="6 7" key="1">
    <citation type="submission" date="2018-07" db="EMBL/GenBank/DDBJ databases">
        <title>Motiliproteus coralliicola sp. nov., a bacterium isolated from Coral.</title>
        <authorList>
            <person name="Wang G."/>
        </authorList>
    </citation>
    <scope>NUCLEOTIDE SEQUENCE [LARGE SCALE GENOMIC DNA]</scope>
    <source>
        <strain evidence="6 7">C34</strain>
    </source>
</reference>
<dbReference type="OrthoDB" id="9787514at2"/>
<dbReference type="EMBL" id="QQOH01000002">
    <property type="protein sequence ID" value="RDE22462.1"/>
    <property type="molecule type" value="Genomic_DNA"/>
</dbReference>
<dbReference type="SMART" id="SM00267">
    <property type="entry name" value="GGDEF"/>
    <property type="match status" value="1"/>
</dbReference>
<dbReference type="Pfam" id="PF08447">
    <property type="entry name" value="PAS_3"/>
    <property type="match status" value="2"/>
</dbReference>
<dbReference type="CDD" id="cd01948">
    <property type="entry name" value="EAL"/>
    <property type="match status" value="1"/>
</dbReference>
<accession>A0A369WL79</accession>
<evidence type="ECO:0000313" key="7">
    <source>
        <dbReference type="Proteomes" id="UP000253769"/>
    </source>
</evidence>
<keyword evidence="7" id="KW-1185">Reference proteome</keyword>
<dbReference type="InterPro" id="IPR001633">
    <property type="entry name" value="EAL_dom"/>
</dbReference>
<dbReference type="NCBIfam" id="TIGR00229">
    <property type="entry name" value="sensory_box"/>
    <property type="match status" value="2"/>
</dbReference>
<evidence type="ECO:0000256" key="1">
    <source>
        <dbReference type="ARBA" id="ARBA00001946"/>
    </source>
</evidence>
<dbReference type="SMART" id="SM00062">
    <property type="entry name" value="PBPb"/>
    <property type="match status" value="1"/>
</dbReference>
<dbReference type="InterPro" id="IPR001638">
    <property type="entry name" value="Solute-binding_3/MltF_N"/>
</dbReference>
<dbReference type="PROSITE" id="PS50113">
    <property type="entry name" value="PAC"/>
    <property type="match status" value="1"/>
</dbReference>
<dbReference type="CDD" id="cd00130">
    <property type="entry name" value="PAS"/>
    <property type="match status" value="2"/>
</dbReference>
<dbReference type="GO" id="GO:0003824">
    <property type="term" value="F:catalytic activity"/>
    <property type="evidence" value="ECO:0007669"/>
    <property type="project" value="UniProtKB-ARBA"/>
</dbReference>
<dbReference type="InterPro" id="IPR029787">
    <property type="entry name" value="Nucleotide_cyclase"/>
</dbReference>
<dbReference type="SUPFAM" id="SSF53850">
    <property type="entry name" value="Periplasmic binding protein-like II"/>
    <property type="match status" value="1"/>
</dbReference>
<dbReference type="Pfam" id="PF00563">
    <property type="entry name" value="EAL"/>
    <property type="match status" value="1"/>
</dbReference>
<dbReference type="InterPro" id="IPR035965">
    <property type="entry name" value="PAS-like_dom_sf"/>
</dbReference>
<dbReference type="SUPFAM" id="SSF55073">
    <property type="entry name" value="Nucleotide cyclase"/>
    <property type="match status" value="1"/>
</dbReference>
<dbReference type="NCBIfam" id="TIGR00254">
    <property type="entry name" value="GGDEF"/>
    <property type="match status" value="1"/>
</dbReference>
<dbReference type="InterPro" id="IPR000014">
    <property type="entry name" value="PAS"/>
</dbReference>
<dbReference type="InterPro" id="IPR043128">
    <property type="entry name" value="Rev_trsase/Diguanyl_cyclase"/>
</dbReference>
<dbReference type="PROSITE" id="PS50887">
    <property type="entry name" value="GGDEF"/>
    <property type="match status" value="1"/>
</dbReference>
<dbReference type="Gene3D" id="3.30.450.20">
    <property type="entry name" value="PAS domain"/>
    <property type="match status" value="2"/>
</dbReference>
<dbReference type="PROSITE" id="PS50883">
    <property type="entry name" value="EAL"/>
    <property type="match status" value="1"/>
</dbReference>
<dbReference type="InterPro" id="IPR000160">
    <property type="entry name" value="GGDEF_dom"/>
</dbReference>
<dbReference type="SUPFAM" id="SSF141868">
    <property type="entry name" value="EAL domain-like"/>
    <property type="match status" value="1"/>
</dbReference>
<dbReference type="PROSITE" id="PS50112">
    <property type="entry name" value="PAS"/>
    <property type="match status" value="2"/>
</dbReference>
<dbReference type="FunFam" id="3.30.70.270:FF:000001">
    <property type="entry name" value="Diguanylate cyclase domain protein"/>
    <property type="match status" value="1"/>
</dbReference>
<comment type="caution">
    <text evidence="6">The sequence shown here is derived from an EMBL/GenBank/DDBJ whole genome shotgun (WGS) entry which is preliminary data.</text>
</comment>
<feature type="domain" description="GGDEF" evidence="5">
    <location>
        <begin position="603"/>
        <end position="736"/>
    </location>
</feature>